<evidence type="ECO:0000256" key="1">
    <source>
        <dbReference type="ARBA" id="ARBA00002889"/>
    </source>
</evidence>
<organism evidence="6 7">
    <name type="scientific">Dimargaris verticillata</name>
    <dbReference type="NCBI Taxonomy" id="2761393"/>
    <lineage>
        <taxon>Eukaryota</taxon>
        <taxon>Fungi</taxon>
        <taxon>Fungi incertae sedis</taxon>
        <taxon>Zoopagomycota</taxon>
        <taxon>Kickxellomycotina</taxon>
        <taxon>Dimargaritomycetes</taxon>
        <taxon>Dimargaritales</taxon>
        <taxon>Dimargaritaceae</taxon>
        <taxon>Dimargaris</taxon>
    </lineage>
</organism>
<evidence type="ECO:0000313" key="7">
    <source>
        <dbReference type="Proteomes" id="UP001151582"/>
    </source>
</evidence>
<comment type="similarity">
    <text evidence="3">Belongs to the NOP16 family.</text>
</comment>
<sequence>MVTVRARRKVKNPRIKVRKRVKQTQTQTHRPTNAVLNKHWDNKLSARKNYEKLGLVAQLNGHARNPEKTVETPELYHNPADPFNEACDIDFQDAVEAEANAPAPLTGGVAHWQESESEDAKASTDSANVSLLQQLGRSNLGLIERDADGNITKVTVADPNNTTDKDAWKRWEPTPTVAKTDVVRELEKQAAAVAPAQYIMTSSQVEYLERLISKYGENFEAMARDIKRNNLQRTPGQLRRLYAKYQQHLENSAQK</sequence>
<dbReference type="PANTHER" id="PTHR13243:SF1">
    <property type="entry name" value="NUCLEOLAR PROTEIN 16"/>
    <property type="match status" value="1"/>
</dbReference>
<keyword evidence="7" id="KW-1185">Reference proteome</keyword>
<name>A0A9W8B200_9FUNG</name>
<gene>
    <name evidence="6" type="primary">NOP16</name>
    <name evidence="6" type="ORF">H4R34_002325</name>
</gene>
<keyword evidence="5" id="KW-0539">Nucleus</keyword>
<dbReference type="Proteomes" id="UP001151582">
    <property type="component" value="Unassembled WGS sequence"/>
</dbReference>
<comment type="caution">
    <text evidence="6">The sequence shown here is derived from an EMBL/GenBank/DDBJ whole genome shotgun (WGS) entry which is preliminary data.</text>
</comment>
<accession>A0A9W8B200</accession>
<proteinExistence type="inferred from homology"/>
<evidence type="ECO:0000256" key="4">
    <source>
        <dbReference type="ARBA" id="ARBA00015522"/>
    </source>
</evidence>
<dbReference type="Pfam" id="PF09420">
    <property type="entry name" value="Nop16"/>
    <property type="match status" value="1"/>
</dbReference>
<dbReference type="InterPro" id="IPR019002">
    <property type="entry name" value="Ribosome_biogenesis_Nop16"/>
</dbReference>
<comment type="function">
    <text evidence="1">Involved in the biogenesis of the 60S ribosomal subunit.</text>
</comment>
<evidence type="ECO:0000256" key="3">
    <source>
        <dbReference type="ARBA" id="ARBA00008479"/>
    </source>
</evidence>
<evidence type="ECO:0000256" key="5">
    <source>
        <dbReference type="ARBA" id="ARBA00023242"/>
    </source>
</evidence>
<comment type="subcellular location">
    <subcellularLocation>
        <location evidence="2">Nucleus</location>
        <location evidence="2">Nucleolus</location>
    </subcellularLocation>
</comment>
<evidence type="ECO:0000313" key="6">
    <source>
        <dbReference type="EMBL" id="KAJ1980780.1"/>
    </source>
</evidence>
<dbReference type="GO" id="GO:0042273">
    <property type="term" value="P:ribosomal large subunit biogenesis"/>
    <property type="evidence" value="ECO:0007669"/>
    <property type="project" value="TreeGrafter"/>
</dbReference>
<dbReference type="AlphaFoldDB" id="A0A9W8B200"/>
<reference evidence="6" key="1">
    <citation type="submission" date="2022-07" db="EMBL/GenBank/DDBJ databases">
        <title>Phylogenomic reconstructions and comparative analyses of Kickxellomycotina fungi.</title>
        <authorList>
            <person name="Reynolds N.K."/>
            <person name="Stajich J.E."/>
            <person name="Barry K."/>
            <person name="Grigoriev I.V."/>
            <person name="Crous P."/>
            <person name="Smith M.E."/>
        </authorList>
    </citation>
    <scope>NUCLEOTIDE SEQUENCE</scope>
    <source>
        <strain evidence="6">RSA 567</strain>
    </source>
</reference>
<dbReference type="GO" id="GO:0005730">
    <property type="term" value="C:nucleolus"/>
    <property type="evidence" value="ECO:0007669"/>
    <property type="project" value="UniProtKB-SubCell"/>
</dbReference>
<evidence type="ECO:0000256" key="2">
    <source>
        <dbReference type="ARBA" id="ARBA00004604"/>
    </source>
</evidence>
<dbReference type="PANTHER" id="PTHR13243">
    <property type="entry name" value="HSPC111 PROTEIN-RELATED"/>
    <property type="match status" value="1"/>
</dbReference>
<protein>
    <recommendedName>
        <fullName evidence="4">Nucleolar protein 16</fullName>
    </recommendedName>
</protein>
<dbReference type="EMBL" id="JANBQB010000153">
    <property type="protein sequence ID" value="KAJ1980780.1"/>
    <property type="molecule type" value="Genomic_DNA"/>
</dbReference>
<dbReference type="OrthoDB" id="285729at2759"/>